<protein>
    <submittedName>
        <fullName evidence="1">Uncharacterized protein</fullName>
    </submittedName>
</protein>
<accession>A0ABD4JT32</accession>
<name>A0ABD4JT32_9ENTR</name>
<proteinExistence type="predicted"/>
<reference evidence="1 2" key="1">
    <citation type="submission" date="2020-10" db="EMBL/GenBank/DDBJ databases">
        <title>Genomic surveiliance of eskapee pathogens from blood stream infections in KZN.</title>
        <authorList>
            <person name="Hetsa B.A."/>
            <person name="Amoako D.G."/>
            <person name="Akebe A.L.K."/>
            <person name="Essack S."/>
        </authorList>
    </citation>
    <scope>NUCLEOTIDE SEQUENCE [LARGE SCALE GENOMIC DNA]</scope>
    <source>
        <strain evidence="1 2">E6</strain>
    </source>
</reference>
<dbReference type="RefSeq" id="WP_193852873.1">
    <property type="nucleotide sequence ID" value="NZ_JAAMTA010000002.1"/>
</dbReference>
<gene>
    <name evidence="1" type="ORF">ISX34_03695</name>
</gene>
<comment type="caution">
    <text evidence="1">The sequence shown here is derived from an EMBL/GenBank/DDBJ whole genome shotgun (WGS) entry which is preliminary data.</text>
</comment>
<dbReference type="EMBL" id="JADIXG010000002">
    <property type="protein sequence ID" value="MBF1968982.1"/>
    <property type="molecule type" value="Genomic_DNA"/>
</dbReference>
<evidence type="ECO:0000313" key="2">
    <source>
        <dbReference type="Proteomes" id="UP000662438"/>
    </source>
</evidence>
<dbReference type="AlphaFoldDB" id="A0ABD4JT32"/>
<organism evidence="1 2">
    <name type="scientific">Enterobacter hormaechei</name>
    <dbReference type="NCBI Taxonomy" id="158836"/>
    <lineage>
        <taxon>Bacteria</taxon>
        <taxon>Pseudomonadati</taxon>
        <taxon>Pseudomonadota</taxon>
        <taxon>Gammaproteobacteria</taxon>
        <taxon>Enterobacterales</taxon>
        <taxon>Enterobacteriaceae</taxon>
        <taxon>Enterobacter</taxon>
        <taxon>Enterobacter cloacae complex</taxon>
    </lineage>
</organism>
<dbReference type="Proteomes" id="UP000662438">
    <property type="component" value="Unassembled WGS sequence"/>
</dbReference>
<sequence>MNNIAALVKEKQTPLIAAFFLFNDHGIKPGLKDKPLKYQVNVVLLIFLKKVCIFTKYKEDEK</sequence>
<evidence type="ECO:0000313" key="1">
    <source>
        <dbReference type="EMBL" id="MBF1968982.1"/>
    </source>
</evidence>